<reference evidence="10" key="1">
    <citation type="submission" date="2025-08" db="UniProtKB">
        <authorList>
            <consortium name="RefSeq"/>
        </authorList>
    </citation>
    <scope>IDENTIFICATION</scope>
</reference>
<keyword evidence="7" id="KW-0732">Signal</keyword>
<feature type="chain" id="PRO_5042525744" evidence="7">
    <location>
        <begin position="18"/>
        <end position="540"/>
    </location>
</feature>
<dbReference type="AlphaFoldDB" id="A0AAJ7SE59"/>
<keyword evidence="9" id="KW-1185">Reference proteome</keyword>
<evidence type="ECO:0000256" key="7">
    <source>
        <dbReference type="SAM" id="SignalP"/>
    </source>
</evidence>
<protein>
    <submittedName>
        <fullName evidence="10">Arylsulfatase B-like</fullName>
    </submittedName>
</protein>
<keyword evidence="6" id="KW-0325">Glycoprotein</keyword>
<evidence type="ECO:0000256" key="3">
    <source>
        <dbReference type="ARBA" id="ARBA00022723"/>
    </source>
</evidence>
<dbReference type="GeneID" id="100899303"/>
<keyword evidence="3" id="KW-0479">Metal-binding</keyword>
<gene>
    <name evidence="10" type="primary">LOC100899303</name>
</gene>
<keyword evidence="4" id="KW-0378">Hydrolase</keyword>
<evidence type="ECO:0000256" key="6">
    <source>
        <dbReference type="ARBA" id="ARBA00023180"/>
    </source>
</evidence>
<dbReference type="Gene3D" id="3.30.1120.10">
    <property type="match status" value="1"/>
</dbReference>
<dbReference type="GO" id="GO:0046872">
    <property type="term" value="F:metal ion binding"/>
    <property type="evidence" value="ECO:0007669"/>
    <property type="project" value="UniProtKB-KW"/>
</dbReference>
<dbReference type="InterPro" id="IPR000917">
    <property type="entry name" value="Sulfatase_N"/>
</dbReference>
<dbReference type="KEGG" id="goe:100899303"/>
<name>A0AAJ7SE59_9ACAR</name>
<dbReference type="CDD" id="cd16029">
    <property type="entry name" value="4-S"/>
    <property type="match status" value="1"/>
</dbReference>
<organism evidence="9 10">
    <name type="scientific">Galendromus occidentalis</name>
    <name type="common">western predatory mite</name>
    <dbReference type="NCBI Taxonomy" id="34638"/>
    <lineage>
        <taxon>Eukaryota</taxon>
        <taxon>Metazoa</taxon>
        <taxon>Ecdysozoa</taxon>
        <taxon>Arthropoda</taxon>
        <taxon>Chelicerata</taxon>
        <taxon>Arachnida</taxon>
        <taxon>Acari</taxon>
        <taxon>Parasitiformes</taxon>
        <taxon>Mesostigmata</taxon>
        <taxon>Gamasina</taxon>
        <taxon>Phytoseioidea</taxon>
        <taxon>Phytoseiidae</taxon>
        <taxon>Typhlodrominae</taxon>
        <taxon>Galendromus</taxon>
    </lineage>
</organism>
<evidence type="ECO:0000256" key="4">
    <source>
        <dbReference type="ARBA" id="ARBA00022801"/>
    </source>
</evidence>
<feature type="signal peptide" evidence="7">
    <location>
        <begin position="1"/>
        <end position="17"/>
    </location>
</feature>
<comment type="cofactor">
    <cofactor evidence="1">
        <name>Ca(2+)</name>
        <dbReference type="ChEBI" id="CHEBI:29108"/>
    </cofactor>
</comment>
<dbReference type="RefSeq" id="XP_028966935.1">
    <property type="nucleotide sequence ID" value="XM_029111102.1"/>
</dbReference>
<evidence type="ECO:0000313" key="10">
    <source>
        <dbReference type="RefSeq" id="XP_028966935.1"/>
    </source>
</evidence>
<evidence type="ECO:0000313" key="9">
    <source>
        <dbReference type="Proteomes" id="UP000694867"/>
    </source>
</evidence>
<dbReference type="SUPFAM" id="SSF53649">
    <property type="entry name" value="Alkaline phosphatase-like"/>
    <property type="match status" value="1"/>
</dbReference>
<dbReference type="Gene3D" id="3.40.720.10">
    <property type="entry name" value="Alkaline Phosphatase, subunit A"/>
    <property type="match status" value="1"/>
</dbReference>
<dbReference type="Proteomes" id="UP000694867">
    <property type="component" value="Unplaced"/>
</dbReference>
<accession>A0AAJ7SE59</accession>
<sequence>MERILFFLFCLRSFGTCDISGPSGETKAPNVVLIVVDDLGWDDIGLHGSSQIPTPNIDKLAEEGVVLDNYYTQPICTPSRASLMTGKYPVRLGLQHDVISAATPFGLPSNFKIMPQYLHDKNYDCHIVGKWHLGHSRSEFLPTRRGFKDHFGYRLGSSDHYSHYGADDSDVPGSLFYGLDLWHNEVPAKEFNGKYSTDIYTHRSTDILRVRGFRLRFFPHFFATELQDHSIRRPLQMHNKSRPLFLYLAYQAVHAGNPDQALQAPQSIVDRFSSSIRNDRRRRYAAMVSAVDTAIGNVMGAIRANGFAGNTLVFFTNDNGGPINANDRSPGSNYPLRAGKFTLWEGGVRGTGIFWAPQVLKPGKFGGLSHIVDVLPTILSAAGMSSVPELDGVSLWKSLSEKRSENPRTELLLNIDPVDHTAAYRLGDFKLIKSNGLMDGWFRTPDAANHSRTIKCKLDDPVFICRGVDRPCLFNIAEDPCEQDDVYADNPDIVKEIMERLHRYRHEMHPVEDKNVTRLADPARFDYIWMPWEDLNFRNS</sequence>
<evidence type="ECO:0000259" key="8">
    <source>
        <dbReference type="Pfam" id="PF00884"/>
    </source>
</evidence>
<keyword evidence="5" id="KW-0106">Calcium</keyword>
<dbReference type="PROSITE" id="PS00523">
    <property type="entry name" value="SULFATASE_1"/>
    <property type="match status" value="1"/>
</dbReference>
<evidence type="ECO:0000256" key="5">
    <source>
        <dbReference type="ARBA" id="ARBA00022837"/>
    </source>
</evidence>
<evidence type="ECO:0000256" key="1">
    <source>
        <dbReference type="ARBA" id="ARBA00001913"/>
    </source>
</evidence>
<dbReference type="InterPro" id="IPR047115">
    <property type="entry name" value="ARSB"/>
</dbReference>
<dbReference type="GO" id="GO:0008484">
    <property type="term" value="F:sulfuric ester hydrolase activity"/>
    <property type="evidence" value="ECO:0007669"/>
    <property type="project" value="InterPro"/>
</dbReference>
<dbReference type="InterPro" id="IPR024607">
    <property type="entry name" value="Sulfatase_CS"/>
</dbReference>
<evidence type="ECO:0000256" key="2">
    <source>
        <dbReference type="ARBA" id="ARBA00008779"/>
    </source>
</evidence>
<dbReference type="PANTHER" id="PTHR10342">
    <property type="entry name" value="ARYLSULFATASE"/>
    <property type="match status" value="1"/>
</dbReference>
<dbReference type="PANTHER" id="PTHR10342:SF274">
    <property type="entry name" value="ARYLSULFATASE B"/>
    <property type="match status" value="1"/>
</dbReference>
<dbReference type="Pfam" id="PF00884">
    <property type="entry name" value="Sulfatase"/>
    <property type="match status" value="1"/>
</dbReference>
<dbReference type="InterPro" id="IPR017850">
    <property type="entry name" value="Alkaline_phosphatase_core_sf"/>
</dbReference>
<feature type="domain" description="Sulfatase N-terminal" evidence="8">
    <location>
        <begin position="29"/>
        <end position="384"/>
    </location>
</feature>
<proteinExistence type="inferred from homology"/>
<comment type="similarity">
    <text evidence="2">Belongs to the sulfatase family.</text>
</comment>